<feature type="region of interest" description="Disordered" evidence="2">
    <location>
        <begin position="1"/>
        <end position="32"/>
    </location>
</feature>
<keyword evidence="1" id="KW-0378">Hydrolase</keyword>
<name>A0ABS2RM59_9ACTN</name>
<comment type="caution">
    <text evidence="4">The sequence shown here is derived from an EMBL/GenBank/DDBJ whole genome shotgun (WGS) entry which is preliminary data.</text>
</comment>
<dbReference type="PANTHER" id="PTHR48081:SF6">
    <property type="entry name" value="PEPTIDASE S9 PROLYL OLIGOPEPTIDASE CATALYTIC DOMAIN-CONTAINING PROTEIN"/>
    <property type="match status" value="1"/>
</dbReference>
<dbReference type="EMBL" id="JAFBCF010000001">
    <property type="protein sequence ID" value="MBM7800098.1"/>
    <property type="molecule type" value="Genomic_DNA"/>
</dbReference>
<proteinExistence type="predicted"/>
<dbReference type="InterPro" id="IPR013094">
    <property type="entry name" value="AB_hydrolase_3"/>
</dbReference>
<keyword evidence="5" id="KW-1185">Reference proteome</keyword>
<reference evidence="4 5" key="1">
    <citation type="submission" date="2021-01" db="EMBL/GenBank/DDBJ databases">
        <title>Sequencing the genomes of 1000 actinobacteria strains.</title>
        <authorList>
            <person name="Klenk H.-P."/>
        </authorList>
    </citation>
    <scope>NUCLEOTIDE SEQUENCE [LARGE SCALE GENOMIC DNA]</scope>
    <source>
        <strain evidence="4 5">DSM 18662</strain>
    </source>
</reference>
<evidence type="ECO:0000256" key="2">
    <source>
        <dbReference type="SAM" id="MobiDB-lite"/>
    </source>
</evidence>
<gene>
    <name evidence="4" type="ORF">JOE57_003019</name>
</gene>
<dbReference type="InterPro" id="IPR050300">
    <property type="entry name" value="GDXG_lipolytic_enzyme"/>
</dbReference>
<dbReference type="Pfam" id="PF07859">
    <property type="entry name" value="Abhydrolase_3"/>
    <property type="match status" value="1"/>
</dbReference>
<organism evidence="4 5">
    <name type="scientific">Microlunatus panaciterrae</name>
    <dbReference type="NCBI Taxonomy" id="400768"/>
    <lineage>
        <taxon>Bacteria</taxon>
        <taxon>Bacillati</taxon>
        <taxon>Actinomycetota</taxon>
        <taxon>Actinomycetes</taxon>
        <taxon>Propionibacteriales</taxon>
        <taxon>Propionibacteriaceae</taxon>
        <taxon>Microlunatus</taxon>
    </lineage>
</organism>
<evidence type="ECO:0000259" key="3">
    <source>
        <dbReference type="Pfam" id="PF07859"/>
    </source>
</evidence>
<dbReference type="SUPFAM" id="SSF53474">
    <property type="entry name" value="alpha/beta-Hydrolases"/>
    <property type="match status" value="1"/>
</dbReference>
<evidence type="ECO:0000313" key="4">
    <source>
        <dbReference type="EMBL" id="MBM7800098.1"/>
    </source>
</evidence>
<sequence length="262" mass="28001">MTDLSLTVHPAAGSPEGGSPEAGSPGPGPRPAVLVLPGGAYEMHADHEAEPVARWLNGLGLHAVVLRYRMSPHRHPAPLEDAVAALRSLRAGDLGLAVDRERVGVIGFSAGGHLAASLSNADADGGVPDFAILGYPVISFVHEVNEPSARNLLGEPSLQLRRDHSLEYRVSSRTPPTFLWHTADDDAVPLSNSLRYADALARNGVPVELHVFPHGRHGLSILDEVPHVTQWMELCARWLTETGVLDPGETSERADDPRGGRQ</sequence>
<evidence type="ECO:0000256" key="1">
    <source>
        <dbReference type="ARBA" id="ARBA00022801"/>
    </source>
</evidence>
<dbReference type="PANTHER" id="PTHR48081">
    <property type="entry name" value="AB HYDROLASE SUPERFAMILY PROTEIN C4A8.06C"/>
    <property type="match status" value="1"/>
</dbReference>
<dbReference type="Gene3D" id="3.40.50.1820">
    <property type="entry name" value="alpha/beta hydrolase"/>
    <property type="match status" value="1"/>
</dbReference>
<feature type="domain" description="Alpha/beta hydrolase fold-3" evidence="3">
    <location>
        <begin position="39"/>
        <end position="218"/>
    </location>
</feature>
<dbReference type="RefSeq" id="WP_204919293.1">
    <property type="nucleotide sequence ID" value="NZ_BAAAQP010000003.1"/>
</dbReference>
<feature type="compositionally biased region" description="Low complexity" evidence="2">
    <location>
        <begin position="10"/>
        <end position="24"/>
    </location>
</feature>
<protein>
    <submittedName>
        <fullName evidence="4">Acetyl esterase/lipase</fullName>
    </submittedName>
</protein>
<dbReference type="Proteomes" id="UP000704762">
    <property type="component" value="Unassembled WGS sequence"/>
</dbReference>
<accession>A0ABS2RM59</accession>
<dbReference type="InterPro" id="IPR029058">
    <property type="entry name" value="AB_hydrolase_fold"/>
</dbReference>
<evidence type="ECO:0000313" key="5">
    <source>
        <dbReference type="Proteomes" id="UP000704762"/>
    </source>
</evidence>